<dbReference type="Proteomes" id="UP000314982">
    <property type="component" value="Unassembled WGS sequence"/>
</dbReference>
<dbReference type="GeneTree" id="ENSGT01030000234575"/>
<evidence type="ECO:0000313" key="3">
    <source>
        <dbReference type="Ensembl" id="ENSHHUP00000019626.1"/>
    </source>
</evidence>
<dbReference type="AlphaFoldDB" id="A0A4W5L3M4"/>
<reference evidence="3" key="3">
    <citation type="submission" date="2025-09" db="UniProtKB">
        <authorList>
            <consortium name="Ensembl"/>
        </authorList>
    </citation>
    <scope>IDENTIFICATION</scope>
</reference>
<dbReference type="Ensembl" id="ENSHHUT00000020350.1">
    <property type="protein sequence ID" value="ENSHHUP00000019626.1"/>
    <property type="gene ID" value="ENSHHUG00000012261.1"/>
</dbReference>
<dbReference type="STRING" id="62062.ENSHHUP00000019626"/>
<protein>
    <recommendedName>
        <fullName evidence="2">C-type lectin domain-containing protein</fullName>
    </recommendedName>
</protein>
<dbReference type="InterPro" id="IPR050828">
    <property type="entry name" value="C-type_lectin/matrix_domain"/>
</dbReference>
<evidence type="ECO:0000256" key="1">
    <source>
        <dbReference type="ARBA" id="ARBA00004401"/>
    </source>
</evidence>
<keyword evidence="4" id="KW-1185">Reference proteome</keyword>
<dbReference type="InterPro" id="IPR016187">
    <property type="entry name" value="CTDL_fold"/>
</dbReference>
<dbReference type="Gene3D" id="3.10.100.10">
    <property type="entry name" value="Mannose-Binding Protein A, subunit A"/>
    <property type="match status" value="1"/>
</dbReference>
<proteinExistence type="predicted"/>
<dbReference type="InterPro" id="IPR001304">
    <property type="entry name" value="C-type_lectin-like"/>
</dbReference>
<accession>A0A4W5L3M4</accession>
<reference evidence="4" key="1">
    <citation type="submission" date="2018-06" db="EMBL/GenBank/DDBJ databases">
        <title>Genome assembly of Danube salmon.</title>
        <authorList>
            <person name="Macqueen D.J."/>
            <person name="Gundappa M.K."/>
        </authorList>
    </citation>
    <scope>NUCLEOTIDE SEQUENCE [LARGE SCALE GENOMIC DNA]</scope>
</reference>
<feature type="domain" description="C-type lectin" evidence="2">
    <location>
        <begin position="93"/>
        <end position="176"/>
    </location>
</feature>
<dbReference type="SUPFAM" id="SSF56436">
    <property type="entry name" value="C-type lectin-like"/>
    <property type="match status" value="1"/>
</dbReference>
<dbReference type="Pfam" id="PF00059">
    <property type="entry name" value="Lectin_C"/>
    <property type="match status" value="1"/>
</dbReference>
<sequence length="191" mass="21683">MTPHTLKSQFPEPDATSHLSTLMPQKPCSLFHIFLTDTTSPQTQCSALQNLKDLIENNLTAVLKHNQELTEQRTSCTITEDEHPICAHDWMSHGKKCYYFSNESLTWVESGAKCVSMGGQLVIIDSQNEQTFLDQKIGAIMSDGEDKFWIGLTDQKEEGKWLWVDNTPLDSNKSFWTARKSLITGKETTRK</sequence>
<reference evidence="3" key="2">
    <citation type="submission" date="2025-08" db="UniProtKB">
        <authorList>
            <consortium name="Ensembl"/>
        </authorList>
    </citation>
    <scope>IDENTIFICATION</scope>
</reference>
<name>A0A4W5L3M4_9TELE</name>
<organism evidence="3 4">
    <name type="scientific">Hucho hucho</name>
    <name type="common">huchen</name>
    <dbReference type="NCBI Taxonomy" id="62062"/>
    <lineage>
        <taxon>Eukaryota</taxon>
        <taxon>Metazoa</taxon>
        <taxon>Chordata</taxon>
        <taxon>Craniata</taxon>
        <taxon>Vertebrata</taxon>
        <taxon>Euteleostomi</taxon>
        <taxon>Actinopterygii</taxon>
        <taxon>Neopterygii</taxon>
        <taxon>Teleostei</taxon>
        <taxon>Protacanthopterygii</taxon>
        <taxon>Salmoniformes</taxon>
        <taxon>Salmonidae</taxon>
        <taxon>Salmoninae</taxon>
        <taxon>Hucho</taxon>
    </lineage>
</organism>
<comment type="subcellular location">
    <subcellularLocation>
        <location evidence="1">Cell membrane</location>
        <topology evidence="1">Single-pass type II membrane protein</topology>
    </subcellularLocation>
</comment>
<dbReference type="SMART" id="SM00034">
    <property type="entry name" value="CLECT"/>
    <property type="match status" value="1"/>
</dbReference>
<dbReference type="PANTHER" id="PTHR45710:SF26">
    <property type="entry name" value="RH26557P"/>
    <property type="match status" value="1"/>
</dbReference>
<evidence type="ECO:0000313" key="4">
    <source>
        <dbReference type="Proteomes" id="UP000314982"/>
    </source>
</evidence>
<dbReference type="PANTHER" id="PTHR45710">
    <property type="entry name" value="C-TYPE LECTIN DOMAIN-CONTAINING PROTEIN 180"/>
    <property type="match status" value="1"/>
</dbReference>
<dbReference type="PROSITE" id="PS50041">
    <property type="entry name" value="C_TYPE_LECTIN_2"/>
    <property type="match status" value="1"/>
</dbReference>
<dbReference type="GO" id="GO:0005886">
    <property type="term" value="C:plasma membrane"/>
    <property type="evidence" value="ECO:0007669"/>
    <property type="project" value="UniProtKB-SubCell"/>
</dbReference>
<dbReference type="InterPro" id="IPR016186">
    <property type="entry name" value="C-type_lectin-like/link_sf"/>
</dbReference>
<evidence type="ECO:0000259" key="2">
    <source>
        <dbReference type="PROSITE" id="PS50041"/>
    </source>
</evidence>